<dbReference type="AlphaFoldDB" id="A0A8D8DLM7"/>
<dbReference type="EMBL" id="HBUE01164474">
    <property type="protein sequence ID" value="CAG6511911.1"/>
    <property type="molecule type" value="Transcribed_RNA"/>
</dbReference>
<dbReference type="EMBL" id="HBUE01269749">
    <property type="protein sequence ID" value="CAG6563354.1"/>
    <property type="molecule type" value="Transcribed_RNA"/>
</dbReference>
<sequence length="99" mass="11592">MRFLHTISKVANLGWRLAVWKKGSPGSQRDGRVTERTALIVFIRVFFRQTHPKTRSWLRRIAVRSGMTRFFLTVCGLTQTFNTSRAVIRFFAQKFLKCV</sequence>
<evidence type="ECO:0000313" key="1">
    <source>
        <dbReference type="EMBL" id="CAG6511911.1"/>
    </source>
</evidence>
<dbReference type="EMBL" id="HBUE01071003">
    <property type="protein sequence ID" value="CAG6472621.1"/>
    <property type="molecule type" value="Transcribed_RNA"/>
</dbReference>
<proteinExistence type="predicted"/>
<name>A0A8D8DLM7_CULPI</name>
<dbReference type="EMBL" id="HBUE01164475">
    <property type="protein sequence ID" value="CAG6511913.1"/>
    <property type="molecule type" value="Transcribed_RNA"/>
</dbReference>
<protein>
    <submittedName>
        <fullName evidence="1">(northern house mosquito) hypothetical protein</fullName>
    </submittedName>
</protein>
<dbReference type="EMBL" id="HBUE01269748">
    <property type="protein sequence ID" value="CAG6563352.1"/>
    <property type="molecule type" value="Transcribed_RNA"/>
</dbReference>
<organism evidence="1">
    <name type="scientific">Culex pipiens</name>
    <name type="common">House mosquito</name>
    <dbReference type="NCBI Taxonomy" id="7175"/>
    <lineage>
        <taxon>Eukaryota</taxon>
        <taxon>Metazoa</taxon>
        <taxon>Ecdysozoa</taxon>
        <taxon>Arthropoda</taxon>
        <taxon>Hexapoda</taxon>
        <taxon>Insecta</taxon>
        <taxon>Pterygota</taxon>
        <taxon>Neoptera</taxon>
        <taxon>Endopterygota</taxon>
        <taxon>Diptera</taxon>
        <taxon>Nematocera</taxon>
        <taxon>Culicoidea</taxon>
        <taxon>Culicidae</taxon>
        <taxon>Culicinae</taxon>
        <taxon>Culicini</taxon>
        <taxon>Culex</taxon>
        <taxon>Culex</taxon>
    </lineage>
</organism>
<dbReference type="EMBL" id="HBUE01071002">
    <property type="protein sequence ID" value="CAG6472619.1"/>
    <property type="molecule type" value="Transcribed_RNA"/>
</dbReference>
<accession>A0A8D8DLM7</accession>
<reference evidence="1" key="1">
    <citation type="submission" date="2021-05" db="EMBL/GenBank/DDBJ databases">
        <authorList>
            <person name="Alioto T."/>
            <person name="Alioto T."/>
            <person name="Gomez Garrido J."/>
        </authorList>
    </citation>
    <scope>NUCLEOTIDE SEQUENCE</scope>
</reference>